<evidence type="ECO:0000256" key="11">
    <source>
        <dbReference type="ARBA" id="ARBA00023136"/>
    </source>
</evidence>
<dbReference type="KEGG" id="vpo:Kpol_1031p79"/>
<dbReference type="Pfam" id="PF00245">
    <property type="entry name" value="Alk_phosphatase"/>
    <property type="match status" value="1"/>
</dbReference>
<dbReference type="InParanoid" id="A7TI09"/>
<evidence type="ECO:0000256" key="7">
    <source>
        <dbReference type="ARBA" id="ARBA00022801"/>
    </source>
</evidence>
<feature type="binding site" evidence="13">
    <location>
        <position position="478"/>
    </location>
    <ligand>
        <name>Zn(2+)</name>
        <dbReference type="ChEBI" id="CHEBI:29105"/>
        <label>2</label>
    </ligand>
</feature>
<comment type="subcellular location">
    <subcellularLocation>
        <location evidence="1">Membrane</location>
        <topology evidence="1">Single-pass membrane protein</topology>
    </subcellularLocation>
</comment>
<dbReference type="AlphaFoldDB" id="A7TI09"/>
<dbReference type="STRING" id="436907.A7TI09"/>
<evidence type="ECO:0000313" key="17">
    <source>
        <dbReference type="EMBL" id="EDO18171.1"/>
    </source>
</evidence>
<feature type="binding site" evidence="13">
    <location>
        <position position="327"/>
    </location>
    <ligand>
        <name>Zn(2+)</name>
        <dbReference type="ChEBI" id="CHEBI:29105"/>
        <label>2</label>
    </ligand>
</feature>
<feature type="binding site" evidence="13">
    <location>
        <position position="79"/>
    </location>
    <ligand>
        <name>Mg(2+)</name>
        <dbReference type="ChEBI" id="CHEBI:18420"/>
    </ligand>
</feature>
<dbReference type="GO" id="GO:0046872">
    <property type="term" value="F:metal ion binding"/>
    <property type="evidence" value="ECO:0007669"/>
    <property type="project" value="UniProtKB-KW"/>
</dbReference>
<dbReference type="SMART" id="SM00098">
    <property type="entry name" value="alkPPc"/>
    <property type="match status" value="1"/>
</dbReference>
<dbReference type="eggNOG" id="KOG4126">
    <property type="taxonomic scope" value="Eukaryota"/>
</dbReference>
<evidence type="ECO:0000256" key="3">
    <source>
        <dbReference type="ARBA" id="ARBA00012647"/>
    </source>
</evidence>
<name>A7TI09_VANPO</name>
<gene>
    <name evidence="17" type="ORF">Kpol_1031p79</name>
</gene>
<evidence type="ECO:0000256" key="6">
    <source>
        <dbReference type="ARBA" id="ARBA00022723"/>
    </source>
</evidence>
<evidence type="ECO:0000256" key="5">
    <source>
        <dbReference type="ARBA" id="ARBA00022692"/>
    </source>
</evidence>
<dbReference type="PRINTS" id="PR00113">
    <property type="entry name" value="ALKPHPHTASE"/>
</dbReference>
<evidence type="ECO:0000256" key="12">
    <source>
        <dbReference type="PIRSR" id="PIRSR601952-1"/>
    </source>
</evidence>
<keyword evidence="7 15" id="KW-0378">Hydrolase</keyword>
<dbReference type="FunFam" id="1.10.60.40:FF:000002">
    <property type="entry name" value="Alkaline phosphatase"/>
    <property type="match status" value="1"/>
</dbReference>
<evidence type="ECO:0000256" key="8">
    <source>
        <dbReference type="ARBA" id="ARBA00022833"/>
    </source>
</evidence>
<evidence type="ECO:0000313" key="18">
    <source>
        <dbReference type="Proteomes" id="UP000000267"/>
    </source>
</evidence>
<dbReference type="PANTHER" id="PTHR11596">
    <property type="entry name" value="ALKALINE PHOSPHATASE"/>
    <property type="match status" value="1"/>
</dbReference>
<sequence length="563" mass="62826">MPSQDQSSPLIYLYPLKNDGIAGHNGRKRIVFLLFSLSFLLLLASSVTIFNDNSLYSSIAKKNLNTTKNKKNLIFFVTDGMGPASLSMARSFYQFEKNLPYYNILHLDHHLIGSSRTRSNSSLVTDSAAGATAFSCGLKSYNGAIGVDPFKNPCGTILEAAKLSGYSTGLVVTTRLTDATPASFSSHVDYRVQEDQIALQQLGHYSLGPMVDLLMGGGRTHFYTGINKFGSFGSRKDNRNLIKESIANGWSYAGSRNEFDSLKLGENVTLPFLGLFADYDIPFEIDRDPHKFPSLYEQTVTALTALSKHTENSDKGFFIMIEGSRIDHAGHQNDPAAQVREVLGFDDAFRAAIEFANNSDVETVIISTSDHETGGLVTSRQVTKEYPEYEWFPKVLSNSKHSGEYLKKKLVYHNFNGDLLAKRNYIKNDIFESGLGIFDYTENDINEILGFIDDNDIQDKLNEMVSVRAEIGWTTHGHSAVDVNIYAYANREKAWFNILSHLQGNHENIEIGKFMADYLDLDLDHVTGLIKDVDHSPPSVIKEELESGIAMADEYHKVNYQSE</sequence>
<dbReference type="FunFam" id="3.40.720.10:FF:000063">
    <property type="entry name" value="Alkaline phosphatase"/>
    <property type="match status" value="1"/>
</dbReference>
<dbReference type="Gene3D" id="1.10.60.40">
    <property type="match status" value="1"/>
</dbReference>
<dbReference type="GO" id="GO:0046496">
    <property type="term" value="P:nicotinamide nucleotide metabolic process"/>
    <property type="evidence" value="ECO:0007669"/>
    <property type="project" value="EnsemblFungi"/>
</dbReference>
<evidence type="ECO:0000256" key="4">
    <source>
        <dbReference type="ARBA" id="ARBA00022553"/>
    </source>
</evidence>
<dbReference type="GO" id="GO:0009166">
    <property type="term" value="P:nucleotide catabolic process"/>
    <property type="evidence" value="ECO:0007669"/>
    <property type="project" value="EnsemblFungi"/>
</dbReference>
<feature type="binding site" evidence="13">
    <location>
        <position position="79"/>
    </location>
    <ligand>
        <name>Zn(2+)</name>
        <dbReference type="ChEBI" id="CHEBI:29105"/>
        <label>2</label>
    </ligand>
</feature>
<feature type="binding site" evidence="13">
    <location>
        <position position="178"/>
    </location>
    <ligand>
        <name>Mg(2+)</name>
        <dbReference type="ChEBI" id="CHEBI:18420"/>
    </ligand>
</feature>
<evidence type="ECO:0000256" key="10">
    <source>
        <dbReference type="ARBA" id="ARBA00022989"/>
    </source>
</evidence>
<organism evidence="18">
    <name type="scientific">Vanderwaltozyma polyspora (strain ATCC 22028 / DSM 70294 / BCRC 21397 / CBS 2163 / NBRC 10782 / NRRL Y-8283 / UCD 57-17)</name>
    <name type="common">Kluyveromyces polysporus</name>
    <dbReference type="NCBI Taxonomy" id="436907"/>
    <lineage>
        <taxon>Eukaryota</taxon>
        <taxon>Fungi</taxon>
        <taxon>Dikarya</taxon>
        <taxon>Ascomycota</taxon>
        <taxon>Saccharomycotina</taxon>
        <taxon>Saccharomycetes</taxon>
        <taxon>Saccharomycetales</taxon>
        <taxon>Saccharomycetaceae</taxon>
        <taxon>Vanderwaltozyma</taxon>
    </lineage>
</organism>
<reference evidence="17 18" key="1">
    <citation type="journal article" date="2007" name="Proc. Natl. Acad. Sci. U.S.A.">
        <title>Independent sorting-out of thousands of duplicated gene pairs in two yeast species descended from a whole-genome duplication.</title>
        <authorList>
            <person name="Scannell D.R."/>
            <person name="Frank A.C."/>
            <person name="Conant G.C."/>
            <person name="Byrne K.P."/>
            <person name="Woolfit M."/>
            <person name="Wolfe K.H."/>
        </authorList>
    </citation>
    <scope>NUCLEOTIDE SEQUENCE [LARGE SCALE GENOMIC DNA]</scope>
    <source>
        <strain evidence="18">ATCC 22028 / DSM 70294 / BCRC 21397 / CBS 2163 / NBRC 10782 / NRRL Y-8283 / UCD 57-17</strain>
    </source>
</reference>
<keyword evidence="5 16" id="KW-0812">Transmembrane</keyword>
<accession>A7TI09</accession>
<dbReference type="GO" id="GO:0000329">
    <property type="term" value="C:fungal-type vacuole membrane"/>
    <property type="evidence" value="ECO:0007669"/>
    <property type="project" value="EnsemblFungi"/>
</dbReference>
<comment type="cofactor">
    <cofactor evidence="13">
        <name>Zn(2+)</name>
        <dbReference type="ChEBI" id="CHEBI:29105"/>
    </cofactor>
    <text evidence="13">Binds 2 Zn(2+) ions.</text>
</comment>
<dbReference type="FunCoup" id="A7TI09">
    <property type="interactions" value="234"/>
</dbReference>
<dbReference type="SUPFAM" id="SSF53649">
    <property type="entry name" value="Alkaline phosphatase-like"/>
    <property type="match status" value="1"/>
</dbReference>
<keyword evidence="18" id="KW-1185">Reference proteome</keyword>
<dbReference type="EC" id="3.1.3.1" evidence="3 15"/>
<dbReference type="PhylomeDB" id="A7TI09"/>
<dbReference type="GO" id="GO:0047386">
    <property type="term" value="F:fructose-2,6-bisphosphate 6-phosphatase activity"/>
    <property type="evidence" value="ECO:0007669"/>
    <property type="project" value="EnsemblFungi"/>
</dbReference>
<dbReference type="InterPro" id="IPR018299">
    <property type="entry name" value="Alkaline_phosphatase_AS"/>
</dbReference>
<comment type="similarity">
    <text evidence="2 14">Belongs to the alkaline phosphatase family.</text>
</comment>
<dbReference type="OrthoDB" id="7392499at2759"/>
<feature type="active site" description="Phosphoserine intermediate" evidence="12">
    <location>
        <position position="127"/>
    </location>
</feature>
<dbReference type="HOGENOM" id="CLU_008539_6_0_1"/>
<dbReference type="EMBL" id="DS480393">
    <property type="protein sequence ID" value="EDO18171.1"/>
    <property type="molecule type" value="Genomic_DNA"/>
</dbReference>
<evidence type="ECO:0000256" key="15">
    <source>
        <dbReference type="RuleBase" id="RU003947"/>
    </source>
</evidence>
<dbReference type="Gene3D" id="3.40.720.10">
    <property type="entry name" value="Alkaline Phosphatase, subunit A"/>
    <property type="match status" value="1"/>
</dbReference>
<proteinExistence type="inferred from homology"/>
<protein>
    <recommendedName>
        <fullName evidence="3 15">Alkaline phosphatase</fullName>
        <ecNumber evidence="3 15">3.1.3.1</ecNumber>
    </recommendedName>
</protein>
<dbReference type="Proteomes" id="UP000000267">
    <property type="component" value="Unassembled WGS sequence"/>
</dbReference>
<keyword evidence="6 13" id="KW-0479">Metal-binding</keyword>
<evidence type="ECO:0000256" key="1">
    <source>
        <dbReference type="ARBA" id="ARBA00004167"/>
    </source>
</evidence>
<dbReference type="InterPro" id="IPR017850">
    <property type="entry name" value="Alkaline_phosphatase_core_sf"/>
</dbReference>
<dbReference type="GeneID" id="5546445"/>
<dbReference type="PROSITE" id="PS00123">
    <property type="entry name" value="ALKALINE_PHOSPHATASE"/>
    <property type="match status" value="1"/>
</dbReference>
<feature type="transmembrane region" description="Helical" evidence="16">
    <location>
        <begin position="30"/>
        <end position="50"/>
    </location>
</feature>
<feature type="binding site" evidence="13">
    <location>
        <position position="370"/>
    </location>
    <ligand>
        <name>Zn(2+)</name>
        <dbReference type="ChEBI" id="CHEBI:29105"/>
        <label>2</label>
    </ligand>
</feature>
<feature type="binding site" evidence="13">
    <location>
        <position position="180"/>
    </location>
    <ligand>
        <name>Mg(2+)</name>
        <dbReference type="ChEBI" id="CHEBI:18420"/>
    </ligand>
</feature>
<dbReference type="InterPro" id="IPR001952">
    <property type="entry name" value="Alkaline_phosphatase"/>
</dbReference>
<comment type="cofactor">
    <cofactor evidence="13">
        <name>Mg(2+)</name>
        <dbReference type="ChEBI" id="CHEBI:18420"/>
    </cofactor>
    <text evidence="13">Binds 1 Mg(2+) ion.</text>
</comment>
<evidence type="ECO:0000256" key="9">
    <source>
        <dbReference type="ARBA" id="ARBA00022842"/>
    </source>
</evidence>
<evidence type="ECO:0000256" key="13">
    <source>
        <dbReference type="PIRSR" id="PIRSR601952-2"/>
    </source>
</evidence>
<comment type="catalytic activity">
    <reaction evidence="15">
        <text>a phosphate monoester + H2O = an alcohol + phosphate</text>
        <dbReference type="Rhea" id="RHEA:15017"/>
        <dbReference type="ChEBI" id="CHEBI:15377"/>
        <dbReference type="ChEBI" id="CHEBI:30879"/>
        <dbReference type="ChEBI" id="CHEBI:43474"/>
        <dbReference type="ChEBI" id="CHEBI:67140"/>
        <dbReference type="EC" id="3.1.3.1"/>
    </reaction>
</comment>
<feature type="binding site" evidence="13">
    <location>
        <position position="371"/>
    </location>
    <ligand>
        <name>Zn(2+)</name>
        <dbReference type="ChEBI" id="CHEBI:29105"/>
        <label>2</label>
    </ligand>
</feature>
<dbReference type="OMA" id="KAAGYMT"/>
<feature type="binding site" evidence="13">
    <location>
        <position position="322"/>
    </location>
    <ligand>
        <name>Mg(2+)</name>
        <dbReference type="ChEBI" id="CHEBI:18420"/>
    </ligand>
</feature>
<dbReference type="GO" id="GO:0004035">
    <property type="term" value="F:alkaline phosphatase activity"/>
    <property type="evidence" value="ECO:0007669"/>
    <property type="project" value="UniProtKB-EC"/>
</dbReference>
<keyword evidence="11 16" id="KW-0472">Membrane</keyword>
<evidence type="ECO:0000256" key="14">
    <source>
        <dbReference type="RuleBase" id="RU003946"/>
    </source>
</evidence>
<dbReference type="PANTHER" id="PTHR11596:SF5">
    <property type="entry name" value="ALKALINE PHOSPHATASE"/>
    <property type="match status" value="1"/>
</dbReference>
<keyword evidence="4" id="KW-0597">Phosphoprotein</keyword>
<keyword evidence="8 13" id="KW-0862">Zinc</keyword>
<dbReference type="RefSeq" id="XP_001646029.1">
    <property type="nucleotide sequence ID" value="XM_001645979.1"/>
</dbReference>
<keyword evidence="9 13" id="KW-0460">Magnesium</keyword>
<keyword evidence="10 16" id="KW-1133">Transmembrane helix</keyword>
<evidence type="ECO:0000256" key="2">
    <source>
        <dbReference type="ARBA" id="ARBA00005984"/>
    </source>
</evidence>
<dbReference type="CDD" id="cd16012">
    <property type="entry name" value="ALP"/>
    <property type="match status" value="1"/>
</dbReference>
<feature type="binding site" evidence="13">
    <location>
        <position position="331"/>
    </location>
    <ligand>
        <name>Zn(2+)</name>
        <dbReference type="ChEBI" id="CHEBI:29105"/>
        <label>2</label>
    </ligand>
</feature>
<evidence type="ECO:0000256" key="16">
    <source>
        <dbReference type="SAM" id="Phobius"/>
    </source>
</evidence>